<dbReference type="InterPro" id="IPR036390">
    <property type="entry name" value="WH_DNA-bd_sf"/>
</dbReference>
<protein>
    <submittedName>
        <fullName evidence="3">DNA-binding protein RFX8</fullName>
    </submittedName>
</protein>
<dbReference type="PANTHER" id="PTHR12619:SF24">
    <property type="entry name" value="DNA-BINDING PROTEIN RFX8"/>
    <property type="match status" value="1"/>
</dbReference>
<reference evidence="3 4" key="1">
    <citation type="submission" date="2024-08" db="EMBL/GenBank/DDBJ databases">
        <title>The draft genome of Apodemus speciosus.</title>
        <authorList>
            <person name="Nabeshima K."/>
            <person name="Suzuki S."/>
            <person name="Onuma M."/>
        </authorList>
    </citation>
    <scope>NUCLEOTIDE SEQUENCE [LARGE SCALE GENOMIC DNA]</scope>
    <source>
        <strain evidence="3">IB14-021</strain>
    </source>
</reference>
<dbReference type="SUPFAM" id="SSF46785">
    <property type="entry name" value="Winged helix' DNA-binding domain"/>
    <property type="match status" value="1"/>
</dbReference>
<name>A0ABQ0EDB3_APOSI</name>
<dbReference type="InterPro" id="IPR036388">
    <property type="entry name" value="WH-like_DNA-bd_sf"/>
</dbReference>
<organism evidence="3 4">
    <name type="scientific">Apodemus speciosus</name>
    <name type="common">Large Japanese field mouse</name>
    <dbReference type="NCBI Taxonomy" id="105296"/>
    <lineage>
        <taxon>Eukaryota</taxon>
        <taxon>Metazoa</taxon>
        <taxon>Chordata</taxon>
        <taxon>Craniata</taxon>
        <taxon>Vertebrata</taxon>
        <taxon>Euteleostomi</taxon>
        <taxon>Mammalia</taxon>
        <taxon>Eutheria</taxon>
        <taxon>Euarchontoglires</taxon>
        <taxon>Glires</taxon>
        <taxon>Rodentia</taxon>
        <taxon>Myomorpha</taxon>
        <taxon>Muroidea</taxon>
        <taxon>Muridae</taxon>
        <taxon>Murinae</taxon>
        <taxon>Apodemus</taxon>
    </lineage>
</organism>
<evidence type="ECO:0000313" key="3">
    <source>
        <dbReference type="EMBL" id="GAB1284916.1"/>
    </source>
</evidence>
<evidence type="ECO:0000256" key="1">
    <source>
        <dbReference type="ARBA" id="ARBA00023125"/>
    </source>
</evidence>
<dbReference type="Pfam" id="PF02257">
    <property type="entry name" value="RFX_DNA_binding"/>
    <property type="match status" value="1"/>
</dbReference>
<proteinExistence type="predicted"/>
<evidence type="ECO:0000259" key="2">
    <source>
        <dbReference type="PROSITE" id="PS51526"/>
    </source>
</evidence>
<comment type="caution">
    <text evidence="3">The sequence shown here is derived from an EMBL/GenBank/DDBJ whole genome shotgun (WGS) entry which is preliminary data.</text>
</comment>
<keyword evidence="1 3" id="KW-0238">DNA-binding</keyword>
<dbReference type="Gene3D" id="1.10.10.10">
    <property type="entry name" value="Winged helix-like DNA-binding domain superfamily/Winged helix DNA-binding domain"/>
    <property type="match status" value="1"/>
</dbReference>
<keyword evidence="4" id="KW-1185">Reference proteome</keyword>
<gene>
    <name evidence="3" type="ORF">APTSU1_000014600</name>
</gene>
<feature type="domain" description="RFX-type winged-helix" evidence="2">
    <location>
        <begin position="1"/>
        <end position="56"/>
    </location>
</feature>
<dbReference type="GO" id="GO:0003677">
    <property type="term" value="F:DNA binding"/>
    <property type="evidence" value="ECO:0007669"/>
    <property type="project" value="UniProtKB-KW"/>
</dbReference>
<dbReference type="EMBL" id="BAAFST010000001">
    <property type="protein sequence ID" value="GAB1284916.1"/>
    <property type="molecule type" value="Genomic_DNA"/>
</dbReference>
<dbReference type="Proteomes" id="UP001623349">
    <property type="component" value="Unassembled WGS sequence"/>
</dbReference>
<dbReference type="PROSITE" id="PS51526">
    <property type="entry name" value="RFX_DBD"/>
    <property type="match status" value="1"/>
</dbReference>
<dbReference type="InterPro" id="IPR039779">
    <property type="entry name" value="RFX-like"/>
</dbReference>
<dbReference type="InterPro" id="IPR003150">
    <property type="entry name" value="DNA-bd_RFX"/>
</dbReference>
<sequence length="193" mass="21528">MLVDNFCICEGFSVPRCLMYEIYVETCGQSAQNQVNPATFGKGSARYHYDGIYIKKSSFFYAHYCYLLGKKSCHSGDLVAFGKPPDYSNVLQQEETMSVVFLADEYCNYCRDILQNVRNQELEKESLPAWGPRVPQDVSAHGNPTGQKSYVGEMAQWLRTLAAFVEDLSLVPSSNTMAHNACNSCSGGSDAFF</sequence>
<evidence type="ECO:0000313" key="4">
    <source>
        <dbReference type="Proteomes" id="UP001623349"/>
    </source>
</evidence>
<dbReference type="PANTHER" id="PTHR12619">
    <property type="entry name" value="RFX TRANSCRIPTION FACTOR FAMILY"/>
    <property type="match status" value="1"/>
</dbReference>
<accession>A0ABQ0EDB3</accession>